<dbReference type="CDD" id="cd00570">
    <property type="entry name" value="GST_N_family"/>
    <property type="match status" value="1"/>
</dbReference>
<evidence type="ECO:0000313" key="4">
    <source>
        <dbReference type="Proteomes" id="UP000630353"/>
    </source>
</evidence>
<protein>
    <submittedName>
        <fullName evidence="3">Glutathione S-transferase</fullName>
    </submittedName>
</protein>
<comment type="caution">
    <text evidence="3">The sequence shown here is derived from an EMBL/GenBank/DDBJ whole genome shotgun (WGS) entry which is preliminary data.</text>
</comment>
<dbReference type="InterPro" id="IPR010987">
    <property type="entry name" value="Glutathione-S-Trfase_C-like"/>
</dbReference>
<keyword evidence="4" id="KW-1185">Reference proteome</keyword>
<dbReference type="Gene3D" id="3.40.30.10">
    <property type="entry name" value="Glutaredoxin"/>
    <property type="match status" value="1"/>
</dbReference>
<feature type="domain" description="GST C-terminal" evidence="2">
    <location>
        <begin position="87"/>
        <end position="210"/>
    </location>
</feature>
<dbReference type="InterPro" id="IPR036282">
    <property type="entry name" value="Glutathione-S-Trfase_C_sf"/>
</dbReference>
<dbReference type="EMBL" id="BMZS01000001">
    <property type="protein sequence ID" value="GHD40134.1"/>
    <property type="molecule type" value="Genomic_DNA"/>
</dbReference>
<dbReference type="InterPro" id="IPR036249">
    <property type="entry name" value="Thioredoxin-like_sf"/>
</dbReference>
<dbReference type="PROSITE" id="PS50405">
    <property type="entry name" value="GST_CTER"/>
    <property type="match status" value="1"/>
</dbReference>
<dbReference type="SFLD" id="SFLDG00358">
    <property type="entry name" value="Main_(cytGST)"/>
    <property type="match status" value="1"/>
</dbReference>
<dbReference type="InterPro" id="IPR004045">
    <property type="entry name" value="Glutathione_S-Trfase_N"/>
</dbReference>
<proteinExistence type="predicted"/>
<sequence length="219" mass="24702">MTVSLYAHPFSLYCQKVLIALYETGTEFTYRFLGDADPTASAELAELWPIRRFPVLVDGERTILESSVIIEHVDLRHGGPKRLVPADPEAALEARMLDRVFDNYVSSPVQAIVFDSIRPEDSRDPYGVRQARDLLETAYGWLDARMADREWAAAGRFGLADCAAGPALFYADWVQPIADRFPALRAYRSRLLARPSFARAVDEARPYRHLFPLGAPDRD</sequence>
<evidence type="ECO:0000259" key="2">
    <source>
        <dbReference type="PROSITE" id="PS50405"/>
    </source>
</evidence>
<dbReference type="Pfam" id="PF13417">
    <property type="entry name" value="GST_N_3"/>
    <property type="match status" value="1"/>
</dbReference>
<dbReference type="PROSITE" id="PS50404">
    <property type="entry name" value="GST_NTER"/>
    <property type="match status" value="1"/>
</dbReference>
<dbReference type="InterPro" id="IPR040079">
    <property type="entry name" value="Glutathione_S-Trfase"/>
</dbReference>
<dbReference type="Gene3D" id="1.20.1050.10">
    <property type="match status" value="1"/>
</dbReference>
<evidence type="ECO:0000313" key="3">
    <source>
        <dbReference type="EMBL" id="GHD40134.1"/>
    </source>
</evidence>
<accession>A0A918XMT6</accession>
<dbReference type="Proteomes" id="UP000630353">
    <property type="component" value="Unassembled WGS sequence"/>
</dbReference>
<dbReference type="PANTHER" id="PTHR44051">
    <property type="entry name" value="GLUTATHIONE S-TRANSFERASE-RELATED"/>
    <property type="match status" value="1"/>
</dbReference>
<organism evidence="3 4">
    <name type="scientific">Thalassobaculum fulvum</name>
    <dbReference type="NCBI Taxonomy" id="1633335"/>
    <lineage>
        <taxon>Bacteria</taxon>
        <taxon>Pseudomonadati</taxon>
        <taxon>Pseudomonadota</taxon>
        <taxon>Alphaproteobacteria</taxon>
        <taxon>Rhodospirillales</taxon>
        <taxon>Thalassobaculaceae</taxon>
        <taxon>Thalassobaculum</taxon>
    </lineage>
</organism>
<dbReference type="SUPFAM" id="SSF47616">
    <property type="entry name" value="GST C-terminal domain-like"/>
    <property type="match status" value="1"/>
</dbReference>
<name>A0A918XMT6_9PROT</name>
<dbReference type="CDD" id="cd00299">
    <property type="entry name" value="GST_C_family"/>
    <property type="match status" value="1"/>
</dbReference>
<dbReference type="PANTHER" id="PTHR44051:SF9">
    <property type="entry name" value="GLUTATHIONE S-TRANSFERASE 1"/>
    <property type="match status" value="1"/>
</dbReference>
<dbReference type="SFLD" id="SFLDS00019">
    <property type="entry name" value="Glutathione_Transferase_(cytos"/>
    <property type="match status" value="1"/>
</dbReference>
<evidence type="ECO:0000259" key="1">
    <source>
        <dbReference type="PROSITE" id="PS50404"/>
    </source>
</evidence>
<gene>
    <name evidence="3" type="ORF">GCM10017083_03110</name>
</gene>
<dbReference type="SUPFAM" id="SSF52833">
    <property type="entry name" value="Thioredoxin-like"/>
    <property type="match status" value="1"/>
</dbReference>
<reference evidence="3" key="1">
    <citation type="journal article" date="2014" name="Int. J. Syst. Evol. Microbiol.">
        <title>Complete genome sequence of Corynebacterium casei LMG S-19264T (=DSM 44701T), isolated from a smear-ripened cheese.</title>
        <authorList>
            <consortium name="US DOE Joint Genome Institute (JGI-PGF)"/>
            <person name="Walter F."/>
            <person name="Albersmeier A."/>
            <person name="Kalinowski J."/>
            <person name="Ruckert C."/>
        </authorList>
    </citation>
    <scope>NUCLEOTIDE SEQUENCE</scope>
    <source>
        <strain evidence="3">KCTC 42651</strain>
    </source>
</reference>
<dbReference type="AlphaFoldDB" id="A0A918XMT6"/>
<dbReference type="Pfam" id="PF13410">
    <property type="entry name" value="GST_C_2"/>
    <property type="match status" value="1"/>
</dbReference>
<reference evidence="3" key="2">
    <citation type="submission" date="2020-09" db="EMBL/GenBank/DDBJ databases">
        <authorList>
            <person name="Sun Q."/>
            <person name="Kim S."/>
        </authorList>
    </citation>
    <scope>NUCLEOTIDE SEQUENCE</scope>
    <source>
        <strain evidence="3">KCTC 42651</strain>
    </source>
</reference>
<dbReference type="RefSeq" id="WP_189987149.1">
    <property type="nucleotide sequence ID" value="NZ_BMZS01000001.1"/>
</dbReference>
<feature type="domain" description="GST N-terminal" evidence="1">
    <location>
        <begin position="1"/>
        <end position="81"/>
    </location>
</feature>